<protein>
    <recommendedName>
        <fullName evidence="8">FAD dependent oxidoreductase domain-containing protein</fullName>
    </recommendedName>
</protein>
<evidence type="ECO:0000256" key="2">
    <source>
        <dbReference type="ARBA" id="ARBA00010989"/>
    </source>
</evidence>
<dbReference type="Pfam" id="PF01266">
    <property type="entry name" value="DAO"/>
    <property type="match status" value="1"/>
</dbReference>
<evidence type="ECO:0000256" key="4">
    <source>
        <dbReference type="ARBA" id="ARBA00022827"/>
    </source>
</evidence>
<dbReference type="GO" id="GO:0008115">
    <property type="term" value="F:sarcosine oxidase activity"/>
    <property type="evidence" value="ECO:0007669"/>
    <property type="project" value="TreeGrafter"/>
</dbReference>
<name>A0A0F7ZHX5_9HYPO</name>
<keyword evidence="7" id="KW-0472">Membrane</keyword>
<evidence type="ECO:0000256" key="3">
    <source>
        <dbReference type="ARBA" id="ARBA00022630"/>
    </source>
</evidence>
<evidence type="ECO:0000256" key="7">
    <source>
        <dbReference type="SAM" id="Phobius"/>
    </source>
</evidence>
<evidence type="ECO:0000259" key="8">
    <source>
        <dbReference type="Pfam" id="PF01266"/>
    </source>
</evidence>
<dbReference type="SUPFAM" id="SSF51905">
    <property type="entry name" value="FAD/NAD(P)-binding domain"/>
    <property type="match status" value="1"/>
</dbReference>
<dbReference type="Proteomes" id="UP000054481">
    <property type="component" value="Unassembled WGS sequence"/>
</dbReference>
<feature type="transmembrane region" description="Helical" evidence="7">
    <location>
        <begin position="6"/>
        <end position="25"/>
    </location>
</feature>
<dbReference type="EMBL" id="KQ030537">
    <property type="protein sequence ID" value="KJZ73221.1"/>
    <property type="molecule type" value="Genomic_DNA"/>
</dbReference>
<reference evidence="9 10" key="1">
    <citation type="journal article" date="2014" name="Genome Biol. Evol.">
        <title>Comparative genomics and transcriptomics analyses reveal divergent lifestyle features of nematode endoparasitic fungus Hirsutella minnesotensis.</title>
        <authorList>
            <person name="Lai Y."/>
            <person name="Liu K."/>
            <person name="Zhang X."/>
            <person name="Zhang X."/>
            <person name="Li K."/>
            <person name="Wang N."/>
            <person name="Shu C."/>
            <person name="Wu Y."/>
            <person name="Wang C."/>
            <person name="Bushley K.E."/>
            <person name="Xiang M."/>
            <person name="Liu X."/>
        </authorList>
    </citation>
    <scope>NUCLEOTIDE SEQUENCE [LARGE SCALE GENOMIC DNA]</scope>
    <source>
        <strain evidence="9 10">3608</strain>
    </source>
</reference>
<keyword evidence="7" id="KW-0812">Transmembrane</keyword>
<evidence type="ECO:0000256" key="6">
    <source>
        <dbReference type="SAM" id="MobiDB-lite"/>
    </source>
</evidence>
<proteinExistence type="inferred from homology"/>
<dbReference type="PANTHER" id="PTHR10961:SF46">
    <property type="entry name" value="PEROXISOMAL SARCOSINE OXIDASE"/>
    <property type="match status" value="1"/>
</dbReference>
<keyword evidence="4" id="KW-0274">FAD</keyword>
<dbReference type="InterPro" id="IPR006076">
    <property type="entry name" value="FAD-dep_OxRdtase"/>
</dbReference>
<dbReference type="InterPro" id="IPR045170">
    <property type="entry name" value="MTOX"/>
</dbReference>
<dbReference type="InterPro" id="IPR036188">
    <property type="entry name" value="FAD/NAD-bd_sf"/>
</dbReference>
<feature type="region of interest" description="Disordered" evidence="6">
    <location>
        <begin position="294"/>
        <end position="322"/>
    </location>
</feature>
<dbReference type="OrthoDB" id="2219495at2759"/>
<comment type="similarity">
    <text evidence="2">Belongs to the MSOX/MTOX family.</text>
</comment>
<dbReference type="GO" id="GO:0050660">
    <property type="term" value="F:flavin adenine dinucleotide binding"/>
    <property type="evidence" value="ECO:0007669"/>
    <property type="project" value="InterPro"/>
</dbReference>
<keyword evidence="7" id="KW-1133">Transmembrane helix</keyword>
<evidence type="ECO:0000256" key="1">
    <source>
        <dbReference type="ARBA" id="ARBA00001974"/>
    </source>
</evidence>
<accession>A0A0F7ZHX5</accession>
<feature type="domain" description="FAD dependent oxidoreductase" evidence="8">
    <location>
        <begin position="8"/>
        <end position="357"/>
    </location>
</feature>
<dbReference type="GO" id="GO:0050031">
    <property type="term" value="F:L-pipecolate oxidase activity"/>
    <property type="evidence" value="ECO:0007669"/>
    <property type="project" value="TreeGrafter"/>
</dbReference>
<dbReference type="GO" id="GO:0004657">
    <property type="term" value="F:proline dehydrogenase activity"/>
    <property type="evidence" value="ECO:0007669"/>
    <property type="project" value="TreeGrafter"/>
</dbReference>
<comment type="cofactor">
    <cofactor evidence="1">
        <name>FAD</name>
        <dbReference type="ChEBI" id="CHEBI:57692"/>
    </cofactor>
</comment>
<dbReference type="AlphaFoldDB" id="A0A0F7ZHX5"/>
<keyword evidence="3" id="KW-0285">Flavoprotein</keyword>
<gene>
    <name evidence="9" type="ORF">HIM_07418</name>
</gene>
<sequence>MEEQTSSILIVGSGLFGLSTAWALARRPSFRSALITVVDQSGGQFPPPDAASVDSSRIIRADYADPDYTELATTAQAEWRKQGDDELGGQGRYSESGLVLTADAPTDDKFGPMGYAKKSWENVVAYAAAKGYPASRVRTLETSKAVKDHLGIRGHAGDWGYANTFSGWADAGKGMEWLLERVKATERVRFVDAKVVRLETEGNRVVGARLSHGDVLRADLVIVAAGAWTGELIDLRGQVEATGQVLGYVDISDAELAELAKQPVVLHMTSGLFVIPPREKVLKVARHSYGYQNPQTVADALPPSPADERKCAEGPDAGRGPAHATLEGDEDLLGLFVATGDSGHAYKFLPVLGDKVVDCMSGNGGKLGRKWRWKAAGGEPGRLVTKDGSRGGASGILAEELEKTRSEIRAKLA</sequence>
<evidence type="ECO:0000313" key="10">
    <source>
        <dbReference type="Proteomes" id="UP000054481"/>
    </source>
</evidence>
<organism evidence="9 10">
    <name type="scientific">Hirsutella minnesotensis 3608</name>
    <dbReference type="NCBI Taxonomy" id="1043627"/>
    <lineage>
        <taxon>Eukaryota</taxon>
        <taxon>Fungi</taxon>
        <taxon>Dikarya</taxon>
        <taxon>Ascomycota</taxon>
        <taxon>Pezizomycotina</taxon>
        <taxon>Sordariomycetes</taxon>
        <taxon>Hypocreomycetidae</taxon>
        <taxon>Hypocreales</taxon>
        <taxon>Ophiocordycipitaceae</taxon>
        <taxon>Hirsutella</taxon>
    </lineage>
</organism>
<evidence type="ECO:0000313" key="9">
    <source>
        <dbReference type="EMBL" id="KJZ73221.1"/>
    </source>
</evidence>
<dbReference type="Gene3D" id="3.30.9.10">
    <property type="entry name" value="D-Amino Acid Oxidase, subunit A, domain 2"/>
    <property type="match status" value="1"/>
</dbReference>
<dbReference type="PANTHER" id="PTHR10961">
    <property type="entry name" value="PEROXISOMAL SARCOSINE OXIDASE"/>
    <property type="match status" value="1"/>
</dbReference>
<keyword evidence="5" id="KW-0560">Oxidoreductase</keyword>
<keyword evidence="10" id="KW-1185">Reference proteome</keyword>
<dbReference type="Gene3D" id="3.50.50.60">
    <property type="entry name" value="FAD/NAD(P)-binding domain"/>
    <property type="match status" value="2"/>
</dbReference>
<evidence type="ECO:0000256" key="5">
    <source>
        <dbReference type="ARBA" id="ARBA00023002"/>
    </source>
</evidence>